<dbReference type="NCBIfam" id="TIGR00326">
    <property type="entry name" value="eubact_ribD"/>
    <property type="match status" value="1"/>
</dbReference>
<evidence type="ECO:0000256" key="15">
    <source>
        <dbReference type="PIRSR" id="PIRSR006769-3"/>
    </source>
</evidence>
<keyword evidence="11" id="KW-0511">Multifunctional enzyme</keyword>
<evidence type="ECO:0000256" key="7">
    <source>
        <dbReference type="ARBA" id="ARBA00022723"/>
    </source>
</evidence>
<dbReference type="InterPro" id="IPR024072">
    <property type="entry name" value="DHFR-like_dom_sf"/>
</dbReference>
<feature type="binding site" evidence="14">
    <location>
        <position position="177"/>
    </location>
    <ligand>
        <name>NADP(+)</name>
        <dbReference type="ChEBI" id="CHEBI:58349"/>
    </ligand>
</feature>
<comment type="cofactor">
    <cofactor evidence="12 15">
        <name>Zn(2+)</name>
        <dbReference type="ChEBI" id="CHEBI:29105"/>
    </cofactor>
    <text evidence="12 15">Binds 1 zinc ion.</text>
</comment>
<dbReference type="Proteomes" id="UP000001021">
    <property type="component" value="Chromosome"/>
</dbReference>
<feature type="binding site" evidence="14">
    <location>
        <position position="211"/>
    </location>
    <ligand>
        <name>substrate</name>
    </ligand>
</feature>
<dbReference type="GO" id="GO:0008835">
    <property type="term" value="F:diaminohydroxyphosphoribosylaminopyrimidine deaminase activity"/>
    <property type="evidence" value="ECO:0007669"/>
    <property type="project" value="UniProtKB-EC"/>
</dbReference>
<dbReference type="SUPFAM" id="SSF53597">
    <property type="entry name" value="Dihydrofolate reductase-like"/>
    <property type="match status" value="1"/>
</dbReference>
<name>A0A0H3M0E8_EHRRW</name>
<comment type="catalytic activity">
    <reaction evidence="12">
        <text>2,5-diamino-6-hydroxy-4-(5-phosphoribosylamino)-pyrimidine + H2O + H(+) = 5-amino-6-(5-phospho-D-ribosylamino)uracil + NH4(+)</text>
        <dbReference type="Rhea" id="RHEA:21868"/>
        <dbReference type="ChEBI" id="CHEBI:15377"/>
        <dbReference type="ChEBI" id="CHEBI:15378"/>
        <dbReference type="ChEBI" id="CHEBI:28938"/>
        <dbReference type="ChEBI" id="CHEBI:58453"/>
        <dbReference type="ChEBI" id="CHEBI:58614"/>
        <dbReference type="EC" id="3.5.4.26"/>
    </reaction>
</comment>
<evidence type="ECO:0000256" key="9">
    <source>
        <dbReference type="ARBA" id="ARBA00022857"/>
    </source>
</evidence>
<organism evidence="17 18">
    <name type="scientific">Ehrlichia ruminantium (strain Welgevonden)</name>
    <dbReference type="NCBI Taxonomy" id="254945"/>
    <lineage>
        <taxon>Bacteria</taxon>
        <taxon>Pseudomonadati</taxon>
        <taxon>Pseudomonadota</taxon>
        <taxon>Alphaproteobacteria</taxon>
        <taxon>Rickettsiales</taxon>
        <taxon>Anaplasmataceae</taxon>
        <taxon>Ehrlichia</taxon>
    </lineage>
</organism>
<evidence type="ECO:0000256" key="4">
    <source>
        <dbReference type="ARBA" id="ARBA00005259"/>
    </source>
</evidence>
<accession>A0A0H3M0E8</accession>
<evidence type="ECO:0000256" key="14">
    <source>
        <dbReference type="PIRSR" id="PIRSR006769-2"/>
    </source>
</evidence>
<dbReference type="InterPro" id="IPR050765">
    <property type="entry name" value="Riboflavin_Biosynth_HTPR"/>
</dbReference>
<feature type="binding site" evidence="14">
    <location>
        <position position="207"/>
    </location>
    <ligand>
        <name>NADP(+)</name>
        <dbReference type="ChEBI" id="CHEBI:58349"/>
    </ligand>
</feature>
<dbReference type="GO" id="GO:0008270">
    <property type="term" value="F:zinc ion binding"/>
    <property type="evidence" value="ECO:0007669"/>
    <property type="project" value="InterPro"/>
</dbReference>
<evidence type="ECO:0000256" key="6">
    <source>
        <dbReference type="ARBA" id="ARBA00022619"/>
    </source>
</evidence>
<feature type="binding site" evidence="15">
    <location>
        <position position="57"/>
    </location>
    <ligand>
        <name>Zn(2+)</name>
        <dbReference type="ChEBI" id="CHEBI:29105"/>
        <note>catalytic</note>
    </ligand>
</feature>
<evidence type="ECO:0000256" key="11">
    <source>
        <dbReference type="ARBA" id="ARBA00023268"/>
    </source>
</evidence>
<dbReference type="EC" id="3.5.4.26" evidence="12"/>
<evidence type="ECO:0000256" key="5">
    <source>
        <dbReference type="ARBA" id="ARBA00007417"/>
    </source>
</evidence>
<dbReference type="InterPro" id="IPR004794">
    <property type="entry name" value="Eubact_RibD"/>
</dbReference>
<feature type="binding site" evidence="14">
    <location>
        <position position="214"/>
    </location>
    <ligand>
        <name>substrate</name>
    </ligand>
</feature>
<comment type="function">
    <text evidence="1 12">Converts 2,5-diamino-6-(ribosylamino)-4(3h)-pyrimidinone 5'-phosphate into 5-amino-6-(ribosylamino)-2,4(1h,3h)-pyrimidinedione 5'-phosphate.</text>
</comment>
<dbReference type="Gene3D" id="3.40.430.10">
    <property type="entry name" value="Dihydrofolate Reductase, subunit A"/>
    <property type="match status" value="1"/>
</dbReference>
<comment type="pathway">
    <text evidence="3 12">Cofactor biosynthesis; riboflavin biosynthesis; 5-amino-6-(D-ribitylamino)uracil from GTP: step 3/4.</text>
</comment>
<dbReference type="GO" id="GO:0009231">
    <property type="term" value="P:riboflavin biosynthetic process"/>
    <property type="evidence" value="ECO:0007669"/>
    <property type="project" value="UniProtKB-UniPathway"/>
</dbReference>
<sequence>MINNFMTYCDKKFMSLALRLARRGLGNVFPNPAVGCIIVNDGVVVGRGWTQVGGRPHAEIVALDNVKHLAKGATAYVTLEPCSHYGKTGPCVLNLINAGIKRVVIATNDPDMRVSGNGIKLLRDANVEVRCGVMDNEARALNIGFFYSKIKNRPFITVKIASTLDGKIALNSGESKWITSELTRTWVHKQRSMYDAVMVGSNTIMQDNPMLNTRIPGLECYSPVRIVIDRYGKVSNYHNIIKTADVIPTYILTNSIEETKLGAANYLCIDSEDNFLSESMKVLVKKVGITRLFVEGGSILITELLKNNLVDQIIWCRSNKIFGNDSIPAIGGLNIRELQSSYNFKRVDTLYFDGDVVDILNYSENQLIDN</sequence>
<dbReference type="CDD" id="cd01284">
    <property type="entry name" value="Riboflavin_deaminase-reductase"/>
    <property type="match status" value="1"/>
</dbReference>
<keyword evidence="6 12" id="KW-0686">Riboflavin biosynthesis</keyword>
<dbReference type="SUPFAM" id="SSF53927">
    <property type="entry name" value="Cytidine deaminase-like"/>
    <property type="match status" value="1"/>
</dbReference>
<dbReference type="eggNOG" id="COG0117">
    <property type="taxonomic scope" value="Bacteria"/>
</dbReference>
<feature type="binding site" evidence="15">
    <location>
        <position position="91"/>
    </location>
    <ligand>
        <name>Zn(2+)</name>
        <dbReference type="ChEBI" id="CHEBI:29105"/>
        <note>catalytic</note>
    </ligand>
</feature>
<dbReference type="GO" id="GO:0008703">
    <property type="term" value="F:5-amino-6-(5-phosphoribosylamino)uracil reductase activity"/>
    <property type="evidence" value="ECO:0007669"/>
    <property type="project" value="UniProtKB-EC"/>
</dbReference>
<dbReference type="EC" id="1.1.1.193" evidence="12"/>
<comment type="similarity">
    <text evidence="5 12">In the C-terminal section; belongs to the HTP reductase family.</text>
</comment>
<feature type="binding site" evidence="14">
    <location>
        <position position="191"/>
    </location>
    <ligand>
        <name>substrate</name>
    </ligand>
</feature>
<feature type="binding site" evidence="14">
    <location>
        <position position="295"/>
    </location>
    <ligand>
        <name>substrate</name>
    </ligand>
</feature>
<protein>
    <recommendedName>
        <fullName evidence="12">Riboflavin biosynthesis protein RibD</fullName>
    </recommendedName>
    <domain>
        <recommendedName>
            <fullName evidence="12">Diaminohydroxyphosphoribosylaminopyrimidine deaminase</fullName>
            <shortName evidence="12">DRAP deaminase</shortName>
            <ecNumber evidence="12">3.5.4.26</ecNumber>
        </recommendedName>
        <alternativeName>
            <fullName evidence="12">Riboflavin-specific deaminase</fullName>
        </alternativeName>
    </domain>
    <domain>
        <recommendedName>
            <fullName evidence="12">5-amino-6-(5-phosphoribosylamino)uracil reductase</fullName>
            <ecNumber evidence="12">1.1.1.193</ecNumber>
        </recommendedName>
        <alternativeName>
            <fullName evidence="12">HTP reductase</fullName>
        </alternativeName>
    </domain>
</protein>
<evidence type="ECO:0000313" key="18">
    <source>
        <dbReference type="Proteomes" id="UP000001021"/>
    </source>
</evidence>
<proteinExistence type="inferred from homology"/>
<dbReference type="InterPro" id="IPR002734">
    <property type="entry name" value="RibDG_C"/>
</dbReference>
<dbReference type="PROSITE" id="PS00903">
    <property type="entry name" value="CYT_DCMP_DEAMINASES_1"/>
    <property type="match status" value="1"/>
</dbReference>
<gene>
    <name evidence="17" type="primary">ribD</name>
    <name evidence="17" type="ordered locus">ERWE_CDS_01110</name>
</gene>
<dbReference type="KEGG" id="erw:ERWE_CDS_01110"/>
<reference evidence="17 18" key="1">
    <citation type="journal article" date="2006" name="J. Bacteriol.">
        <title>Comparative genomic analysis of three strains of Ehrlichia ruminantium reveals an active process of genome size plasticity.</title>
        <authorList>
            <person name="Frutos R."/>
            <person name="Viari A."/>
            <person name="Ferraz C."/>
            <person name="Morgat A."/>
            <person name="Eychenie S."/>
            <person name="Kandassami Y."/>
            <person name="Chantal I."/>
            <person name="Bensaid A."/>
            <person name="Coissac E."/>
            <person name="Vachiery N."/>
            <person name="Demaille J."/>
            <person name="Martinez D."/>
        </authorList>
    </citation>
    <scope>NUCLEOTIDE SEQUENCE [LARGE SCALE GENOMIC DNA]</scope>
    <source>
        <strain evidence="17 18">Welgevonden</strain>
    </source>
</reference>
<dbReference type="Pfam" id="PF01872">
    <property type="entry name" value="RibD_C"/>
    <property type="match status" value="1"/>
</dbReference>
<evidence type="ECO:0000256" key="10">
    <source>
        <dbReference type="ARBA" id="ARBA00023002"/>
    </source>
</evidence>
<dbReference type="Gene3D" id="3.40.140.10">
    <property type="entry name" value="Cytidine Deaminase, domain 2"/>
    <property type="match status" value="1"/>
</dbReference>
<feature type="binding site" evidence="15">
    <location>
        <position position="82"/>
    </location>
    <ligand>
        <name>Zn(2+)</name>
        <dbReference type="ChEBI" id="CHEBI:29105"/>
        <note>catalytic</note>
    </ligand>
</feature>
<dbReference type="InterPro" id="IPR002125">
    <property type="entry name" value="CMP_dCMP_dom"/>
</dbReference>
<evidence type="ECO:0000256" key="12">
    <source>
        <dbReference type="PIRNR" id="PIRNR006769"/>
    </source>
</evidence>
<comment type="pathway">
    <text evidence="2 12">Cofactor biosynthesis; riboflavin biosynthesis; 5-amino-6-(D-ribitylamino)uracil from GTP: step 2/4.</text>
</comment>
<dbReference type="UniPathway" id="UPA00275">
    <property type="reaction ID" value="UER00401"/>
</dbReference>
<evidence type="ECO:0000256" key="2">
    <source>
        <dbReference type="ARBA" id="ARBA00004882"/>
    </source>
</evidence>
<dbReference type="InterPro" id="IPR016192">
    <property type="entry name" value="APOBEC/CMP_deaminase_Zn-bd"/>
</dbReference>
<evidence type="ECO:0000259" key="16">
    <source>
        <dbReference type="PROSITE" id="PS51747"/>
    </source>
</evidence>
<feature type="binding site" evidence="14">
    <location>
        <position position="161"/>
    </location>
    <ligand>
        <name>NADP(+)</name>
        <dbReference type="ChEBI" id="CHEBI:58349"/>
    </ligand>
</feature>
<evidence type="ECO:0000313" key="17">
    <source>
        <dbReference type="EMBL" id="CAI26605.1"/>
    </source>
</evidence>
<dbReference type="EMBL" id="CR925678">
    <property type="protein sequence ID" value="CAI26605.1"/>
    <property type="molecule type" value="Genomic_DNA"/>
</dbReference>
<comment type="similarity">
    <text evidence="4 12">In the N-terminal section; belongs to the cytidine and deoxycytidylate deaminase family.</text>
</comment>
<dbReference type="InterPro" id="IPR016193">
    <property type="entry name" value="Cytidine_deaminase-like"/>
</dbReference>
<keyword evidence="9 12" id="KW-0521">NADP</keyword>
<feature type="binding site" evidence="14">
    <location>
        <position position="175"/>
    </location>
    <ligand>
        <name>substrate</name>
    </ligand>
</feature>
<keyword evidence="10 12" id="KW-0560">Oxidoreductase</keyword>
<dbReference type="PROSITE" id="PS51747">
    <property type="entry name" value="CYT_DCMP_DEAMINASES_2"/>
    <property type="match status" value="1"/>
</dbReference>
<feature type="domain" description="CMP/dCMP-type deaminase" evidence="16">
    <location>
        <begin position="8"/>
        <end position="129"/>
    </location>
</feature>
<evidence type="ECO:0000256" key="13">
    <source>
        <dbReference type="PIRSR" id="PIRSR006769-1"/>
    </source>
</evidence>
<feature type="active site" description="Proton donor" evidence="13">
    <location>
        <position position="59"/>
    </location>
</feature>
<evidence type="ECO:0000256" key="1">
    <source>
        <dbReference type="ARBA" id="ARBA00002151"/>
    </source>
</evidence>
<dbReference type="Pfam" id="PF00383">
    <property type="entry name" value="dCMP_cyt_deam_1"/>
    <property type="match status" value="1"/>
</dbReference>
<keyword evidence="12" id="KW-0378">Hydrolase</keyword>
<evidence type="ECO:0000256" key="3">
    <source>
        <dbReference type="ARBA" id="ARBA00004910"/>
    </source>
</evidence>
<keyword evidence="7 12" id="KW-0479">Metal-binding</keyword>
<comment type="catalytic activity">
    <reaction evidence="12">
        <text>5-amino-6-(5-phospho-D-ribitylamino)uracil + NADP(+) = 5-amino-6-(5-phospho-D-ribosylamino)uracil + NADPH + H(+)</text>
        <dbReference type="Rhea" id="RHEA:17845"/>
        <dbReference type="ChEBI" id="CHEBI:15378"/>
        <dbReference type="ChEBI" id="CHEBI:57783"/>
        <dbReference type="ChEBI" id="CHEBI:58349"/>
        <dbReference type="ChEBI" id="CHEBI:58421"/>
        <dbReference type="ChEBI" id="CHEBI:58453"/>
        <dbReference type="EC" id="1.1.1.193"/>
    </reaction>
</comment>
<dbReference type="eggNOG" id="COG1985">
    <property type="taxonomic scope" value="Bacteria"/>
</dbReference>
<dbReference type="AlphaFoldDB" id="A0A0H3M0E8"/>
<evidence type="ECO:0000256" key="8">
    <source>
        <dbReference type="ARBA" id="ARBA00022833"/>
    </source>
</evidence>
<dbReference type="PANTHER" id="PTHR38011">
    <property type="entry name" value="DIHYDROFOLATE REDUCTASE FAMILY PROTEIN (AFU_ORTHOLOGUE AFUA_8G06820)"/>
    <property type="match status" value="1"/>
</dbReference>
<dbReference type="PIRSF" id="PIRSF006769">
    <property type="entry name" value="RibD"/>
    <property type="match status" value="1"/>
</dbReference>
<keyword evidence="18" id="KW-1185">Reference proteome</keyword>
<feature type="binding site" evidence="14">
    <location>
        <position position="203"/>
    </location>
    <ligand>
        <name>substrate</name>
    </ligand>
</feature>
<dbReference type="PANTHER" id="PTHR38011:SF7">
    <property type="entry name" value="2,5-DIAMINO-6-RIBOSYLAMINO-4(3H)-PYRIMIDINONE 5'-PHOSPHATE REDUCTASE"/>
    <property type="match status" value="1"/>
</dbReference>
<keyword evidence="8 12" id="KW-0862">Zinc</keyword>
<dbReference type="HOGENOM" id="CLU_036590_1_2_5"/>